<gene>
    <name evidence="2" type="ORF">AWB78_07342</name>
</gene>
<keyword evidence="3" id="KW-1185">Reference proteome</keyword>
<dbReference type="InterPro" id="IPR013656">
    <property type="entry name" value="PAS_4"/>
</dbReference>
<dbReference type="InterPro" id="IPR000014">
    <property type="entry name" value="PAS"/>
</dbReference>
<dbReference type="InterPro" id="IPR029016">
    <property type="entry name" value="GAF-like_dom_sf"/>
</dbReference>
<organism evidence="2 3">
    <name type="scientific">Caballeronia calidae</name>
    <dbReference type="NCBI Taxonomy" id="1777139"/>
    <lineage>
        <taxon>Bacteria</taxon>
        <taxon>Pseudomonadati</taxon>
        <taxon>Pseudomonadota</taxon>
        <taxon>Betaproteobacteria</taxon>
        <taxon>Burkholderiales</taxon>
        <taxon>Burkholderiaceae</taxon>
        <taxon>Caballeronia</taxon>
    </lineage>
</organism>
<comment type="caution">
    <text evidence="2">The sequence shown here is derived from an EMBL/GenBank/DDBJ whole genome shotgun (WGS) entry which is preliminary data.</text>
</comment>
<evidence type="ECO:0000313" key="3">
    <source>
        <dbReference type="Proteomes" id="UP000071859"/>
    </source>
</evidence>
<dbReference type="SUPFAM" id="SSF55781">
    <property type="entry name" value="GAF domain-like"/>
    <property type="match status" value="2"/>
</dbReference>
<dbReference type="InterPro" id="IPR035965">
    <property type="entry name" value="PAS-like_dom_sf"/>
</dbReference>
<evidence type="ECO:0000259" key="1">
    <source>
        <dbReference type="Pfam" id="PF08448"/>
    </source>
</evidence>
<dbReference type="AlphaFoldDB" id="A0A158EE61"/>
<dbReference type="EMBL" id="FCOX02000075">
    <property type="protein sequence ID" value="SAL05179.1"/>
    <property type="molecule type" value="Genomic_DNA"/>
</dbReference>
<dbReference type="Pfam" id="PF08448">
    <property type="entry name" value="PAS_4"/>
    <property type="match status" value="1"/>
</dbReference>
<dbReference type="Proteomes" id="UP000071859">
    <property type="component" value="Unassembled WGS sequence"/>
</dbReference>
<sequence>MQLRTSDAIDVHEKLTSELAKNAPVAALVDQRGILVEATSAFESMFPSRVGTPISGCFNLDFPGRYSTGQAGIYSAHGVFERPTGERIPVMLQMLTSIRDREAFTAVIVTDASAYRSAEEARFDATPCSVLRVSLTGLVAFANKVVSKEFPHHRGKLIGAPIESLFDPAHAHRISAAISRCKRWRKAVKLEVASAPIGNRSGRAVSIVFTPEFAPGKIIIGLVVVIEDAAQTIRGRIRRLALAPEVATVSPRNPECPYWHVQLAAIFAEIRKLIHFDHANFGFYADDGKMFRAVCMYPEDTKQSLSWPSRYLALPEFVPEFLRSGKTWIPNVQTFVAQDPRLLESDVVRRYHDFGIRSALTLPVFDGLGHPQCALSLCSKEENRYGRRQLRVLKDLDLEHILQRCEQSDRRDRERFAAEMREIIDREGPLRDAAKKVINRIRKQFEWDYVALFRVNRQKEVFELFYQDSSENRFRMPNDYEQPIGKGMLASSLREDKTRIVNEIGAKTVEQYGYYGRRRGLRSAMTVPIHLGKIGNKPRVRWVLDAECATASAFCGPDIEAIKAVVECLERSLHTRMLEEMNDCLMREADRGVVLVGSDGIIMCRNATASHLLNVDDTFIGDLGYLSDYAEGDRSKKILNGDVRTTKRRVTLASNYPVENTSEHDEKLNISLKGIADSGPKVSVLATRVDLDQSFDAALWFLTDIQGIEWNRDIRFLHETVSAVAQQTRAPLTLASLIARNIPAIVSDCMGSLVSQREGVAKIGSLVTRVVSEMTKADITFERLAEAVSIRESPKRMDKPVNIRDCVREVWEGFPDYDRESIKLALSSSDVYLNGDDGRLRFVLRSIIAHLMRLQCDDSARVCVRLKTVGRNANLLIALSQPKRHGAMPDSDGPDDLLQAMLEAREAASLSLTEIQLIVNRHGGEIKTRSSGIQEADGASIPTCFALRFPQV</sequence>
<dbReference type="CDD" id="cd00130">
    <property type="entry name" value="PAS"/>
    <property type="match status" value="1"/>
</dbReference>
<reference evidence="2" key="1">
    <citation type="submission" date="2016-01" db="EMBL/GenBank/DDBJ databases">
        <authorList>
            <person name="Peeters C."/>
        </authorList>
    </citation>
    <scope>NUCLEOTIDE SEQUENCE</scope>
    <source>
        <strain evidence="2">LMG 29321</strain>
    </source>
</reference>
<proteinExistence type="predicted"/>
<dbReference type="OrthoDB" id="9123465at2"/>
<protein>
    <submittedName>
        <fullName evidence="2">PAS fold protein</fullName>
    </submittedName>
</protein>
<dbReference type="RefSeq" id="WP_062611485.1">
    <property type="nucleotide sequence ID" value="NZ_FCOX02000075.1"/>
</dbReference>
<evidence type="ECO:0000313" key="2">
    <source>
        <dbReference type="EMBL" id="SAL05179.1"/>
    </source>
</evidence>
<accession>A0A158EE61</accession>
<feature type="domain" description="PAS fold-4" evidence="1">
    <location>
        <begin position="123"/>
        <end position="231"/>
    </location>
</feature>
<name>A0A158EE61_9BURK</name>
<dbReference type="SUPFAM" id="SSF55785">
    <property type="entry name" value="PYP-like sensor domain (PAS domain)"/>
    <property type="match status" value="1"/>
</dbReference>
<dbReference type="Gene3D" id="3.30.450.40">
    <property type="match status" value="2"/>
</dbReference>